<dbReference type="EnsemblPlants" id="Pp3c2_7850V3.4">
    <property type="protein sequence ID" value="Pp3c2_7850V3.4"/>
    <property type="gene ID" value="Pp3c2_7850"/>
</dbReference>
<evidence type="ECO:0000256" key="1">
    <source>
        <dbReference type="ARBA" id="ARBA00004370"/>
    </source>
</evidence>
<feature type="domain" description="T-SNARE coiled-coil homology" evidence="7">
    <location>
        <begin position="206"/>
        <end position="268"/>
    </location>
</feature>
<dbReference type="EnsemblPlants" id="Pp3c2_7850V3.1">
    <property type="protein sequence ID" value="Pp3c2_7850V3.1"/>
    <property type="gene ID" value="Pp3c2_7850"/>
</dbReference>
<dbReference type="STRING" id="3218.A9TIB5"/>
<dbReference type="EnsemblPlants" id="Pp3c2_7850V3.3">
    <property type="protein sequence ID" value="Pp3c2_7850V3.3"/>
    <property type="gene ID" value="Pp3c2_7850"/>
</dbReference>
<evidence type="ECO:0000313" key="9">
    <source>
        <dbReference type="EnsemblPlants" id="Pp3c2_7850V3.1"/>
    </source>
</evidence>
<keyword evidence="5" id="KW-0472">Membrane</keyword>
<dbReference type="Gene3D" id="1.20.5.110">
    <property type="match status" value="2"/>
</dbReference>
<evidence type="ECO:0000256" key="2">
    <source>
        <dbReference type="ARBA" id="ARBA00009480"/>
    </source>
</evidence>
<dbReference type="InterPro" id="IPR044766">
    <property type="entry name" value="NPSN/SNAP25-like_N_SNARE"/>
</dbReference>
<evidence type="ECO:0000256" key="3">
    <source>
        <dbReference type="ARBA" id="ARBA00022448"/>
    </source>
</evidence>
<dbReference type="SUPFAM" id="SSF58038">
    <property type="entry name" value="SNARE fusion complex"/>
    <property type="match status" value="2"/>
</dbReference>
<dbReference type="CDD" id="cd15861">
    <property type="entry name" value="SNARE_SNAP25N_23N_29N_SEC9N"/>
    <property type="match status" value="1"/>
</dbReference>
<reference evidence="9" key="3">
    <citation type="submission" date="2020-12" db="UniProtKB">
        <authorList>
            <consortium name="EnsemblPlants"/>
        </authorList>
    </citation>
    <scope>IDENTIFICATION</scope>
</reference>
<comment type="subcellular location">
    <subcellularLocation>
        <location evidence="1">Membrane</location>
    </subcellularLocation>
</comment>
<dbReference type="AlphaFoldDB" id="A9TIB5"/>
<protein>
    <recommendedName>
        <fullName evidence="7">t-SNARE coiled-coil homology domain-containing protein</fullName>
    </recommendedName>
</protein>
<dbReference type="EnsemblPlants" id="Pp3c2_7850V3.5">
    <property type="protein sequence ID" value="Pp3c2_7850V3.5"/>
    <property type="gene ID" value="Pp3c2_7850"/>
</dbReference>
<dbReference type="PROSITE" id="PS50192">
    <property type="entry name" value="T_SNARE"/>
    <property type="match status" value="1"/>
</dbReference>
<dbReference type="RefSeq" id="XP_024368772.1">
    <property type="nucleotide sequence ID" value="XM_024513004.2"/>
</dbReference>
<evidence type="ECO:0000256" key="5">
    <source>
        <dbReference type="ARBA" id="ARBA00023136"/>
    </source>
</evidence>
<keyword evidence="3" id="KW-0813">Transport</keyword>
<reference evidence="8 10" key="1">
    <citation type="journal article" date="2008" name="Science">
        <title>The Physcomitrella genome reveals evolutionary insights into the conquest of land by plants.</title>
        <authorList>
            <person name="Rensing S."/>
            <person name="Lang D."/>
            <person name="Zimmer A."/>
            <person name="Terry A."/>
            <person name="Salamov A."/>
            <person name="Shapiro H."/>
            <person name="Nishiyama T."/>
            <person name="Perroud P.-F."/>
            <person name="Lindquist E."/>
            <person name="Kamisugi Y."/>
            <person name="Tanahashi T."/>
            <person name="Sakakibara K."/>
            <person name="Fujita T."/>
            <person name="Oishi K."/>
            <person name="Shin-I T."/>
            <person name="Kuroki Y."/>
            <person name="Toyoda A."/>
            <person name="Suzuki Y."/>
            <person name="Hashimoto A."/>
            <person name="Yamaguchi K."/>
            <person name="Sugano A."/>
            <person name="Kohara Y."/>
            <person name="Fujiyama A."/>
            <person name="Anterola A."/>
            <person name="Aoki S."/>
            <person name="Ashton N."/>
            <person name="Barbazuk W.B."/>
            <person name="Barker E."/>
            <person name="Bennetzen J."/>
            <person name="Bezanilla M."/>
            <person name="Blankenship R."/>
            <person name="Cho S.H."/>
            <person name="Dutcher S."/>
            <person name="Estelle M."/>
            <person name="Fawcett J.A."/>
            <person name="Gundlach H."/>
            <person name="Hanada K."/>
            <person name="Heyl A."/>
            <person name="Hicks K.A."/>
            <person name="Hugh J."/>
            <person name="Lohr M."/>
            <person name="Mayer K."/>
            <person name="Melkozernov A."/>
            <person name="Murata T."/>
            <person name="Nelson D."/>
            <person name="Pils B."/>
            <person name="Prigge M."/>
            <person name="Reiss B."/>
            <person name="Renner T."/>
            <person name="Rombauts S."/>
            <person name="Rushton P."/>
            <person name="Sanderfoot A."/>
            <person name="Schween G."/>
            <person name="Shiu S.-H."/>
            <person name="Stueber K."/>
            <person name="Theodoulou F.L."/>
            <person name="Tu H."/>
            <person name="Van de Peer Y."/>
            <person name="Verrier P.J."/>
            <person name="Waters E."/>
            <person name="Wood A."/>
            <person name="Yang L."/>
            <person name="Cove D."/>
            <person name="Cuming A."/>
            <person name="Hasebe M."/>
            <person name="Lucas S."/>
            <person name="Mishler D.B."/>
            <person name="Reski R."/>
            <person name="Grigoriev I."/>
            <person name="Quatrano R.S."/>
            <person name="Boore J.L."/>
        </authorList>
    </citation>
    <scope>NUCLEOTIDE SEQUENCE [LARGE SCALE GENOMIC DNA]</scope>
    <source>
        <strain evidence="9 10">cv. Gransden 2004</strain>
    </source>
</reference>
<feature type="region of interest" description="Disordered" evidence="6">
    <location>
        <begin position="150"/>
        <end position="177"/>
    </location>
</feature>
<dbReference type="Gramene" id="Pp3c2_7850V3.4">
    <property type="protein sequence ID" value="Pp3c2_7850V3.4"/>
    <property type="gene ID" value="Pp3c2_7850"/>
</dbReference>
<dbReference type="FunFam" id="1.20.5.110:FF:000198">
    <property type="entry name" value="Qb+Qc-SNARE, SNAP33-family"/>
    <property type="match status" value="1"/>
</dbReference>
<sequence length="271" mass="30114">MARRAPRNPFDDEETYSKSRPDGSAGRKGVIKTQTADEDELFSYSSSKPKPGYNNGGGEDSEEFVNQAVLDLEKHAVKKSQETTSTLKNCLRVAEDTMGIGAQTLISLHEQGVQIERTHEKAVHIDQHLSRGEKLLGSLGGVFSKSWKPKKTKKITGPMVGRANNNNNNKESAEDREALGLNGSQAKKTSGSGSQHDRETFQGQIAAERETQDDMLDDLSNVLSQMKEMSMDMNTEIERQAPGIEHLHDDIQEVNARVKRANIRGQRLLRR</sequence>
<dbReference type="eggNOG" id="KOG3065">
    <property type="taxonomic scope" value="Eukaryota"/>
</dbReference>
<evidence type="ECO:0000256" key="6">
    <source>
        <dbReference type="SAM" id="MobiDB-lite"/>
    </source>
</evidence>
<dbReference type="GO" id="GO:0031201">
    <property type="term" value="C:SNARE complex"/>
    <property type="evidence" value="ECO:0007669"/>
    <property type="project" value="InterPro"/>
</dbReference>
<proteinExistence type="inferred from homology"/>
<dbReference type="Gramene" id="Pp3c2_7850V3.1">
    <property type="protein sequence ID" value="Pp3c2_7850V3.1"/>
    <property type="gene ID" value="Pp3c2_7850"/>
</dbReference>
<dbReference type="OMA" id="MNTEIER"/>
<dbReference type="CDD" id="cd15841">
    <property type="entry name" value="SNARE_Qc"/>
    <property type="match status" value="1"/>
</dbReference>
<dbReference type="Gramene" id="Pp3c2_7850V3.5">
    <property type="protein sequence ID" value="Pp3c2_7850V3.5"/>
    <property type="gene ID" value="Pp3c2_7850"/>
</dbReference>
<dbReference type="SMART" id="SM00397">
    <property type="entry name" value="t_SNARE"/>
    <property type="match status" value="2"/>
</dbReference>
<keyword evidence="4" id="KW-0653">Protein transport</keyword>
<name>A9TIB5_PHYPA</name>
<dbReference type="GO" id="GO:0005886">
    <property type="term" value="C:plasma membrane"/>
    <property type="evidence" value="ECO:0000318"/>
    <property type="project" value="GO_Central"/>
</dbReference>
<dbReference type="RefSeq" id="XP_073388394.1">
    <property type="nucleotide sequence ID" value="XM_073532293.1"/>
</dbReference>
<dbReference type="GeneID" id="112278995"/>
<dbReference type="EMBL" id="ABEU02000002">
    <property type="protein sequence ID" value="PNR59576.1"/>
    <property type="molecule type" value="Genomic_DNA"/>
</dbReference>
<dbReference type="PANTHER" id="PTHR19305">
    <property type="entry name" value="SYNAPTOSOMAL ASSOCIATED PROTEIN"/>
    <property type="match status" value="1"/>
</dbReference>
<dbReference type="EnsemblPlants" id="Pp3c2_7850V3.6">
    <property type="protein sequence ID" value="Pp3c2_7850V3.6"/>
    <property type="gene ID" value="Pp3c2_7850"/>
</dbReference>
<dbReference type="InterPro" id="IPR000727">
    <property type="entry name" value="T_SNARE_dom"/>
</dbReference>
<dbReference type="HOGENOM" id="CLU_061058_0_0_1"/>
<dbReference type="Gramene" id="Pp3c2_7850V3.2">
    <property type="protein sequence ID" value="Pp3c2_7850V3.2"/>
    <property type="gene ID" value="Pp3c2_7850"/>
</dbReference>
<evidence type="ECO:0000313" key="10">
    <source>
        <dbReference type="Proteomes" id="UP000006727"/>
    </source>
</evidence>
<dbReference type="RefSeq" id="XP_024368774.1">
    <property type="nucleotide sequence ID" value="XM_024513006.2"/>
</dbReference>
<dbReference type="Gramene" id="Pp3c2_7850V3.6">
    <property type="protein sequence ID" value="Pp3c2_7850V3.6"/>
    <property type="gene ID" value="Pp3c2_7850"/>
</dbReference>
<evidence type="ECO:0000313" key="8">
    <source>
        <dbReference type="EMBL" id="PNR59576.1"/>
    </source>
</evidence>
<dbReference type="OrthoDB" id="19261at2759"/>
<organism evidence="8">
    <name type="scientific">Physcomitrium patens</name>
    <name type="common">Spreading-leaved earth moss</name>
    <name type="synonym">Physcomitrella patens</name>
    <dbReference type="NCBI Taxonomy" id="3218"/>
    <lineage>
        <taxon>Eukaryota</taxon>
        <taxon>Viridiplantae</taxon>
        <taxon>Streptophyta</taxon>
        <taxon>Embryophyta</taxon>
        <taxon>Bryophyta</taxon>
        <taxon>Bryophytina</taxon>
        <taxon>Bryopsida</taxon>
        <taxon>Funariidae</taxon>
        <taxon>Funariales</taxon>
        <taxon>Funariaceae</taxon>
        <taxon>Physcomitrium</taxon>
    </lineage>
</organism>
<gene>
    <name evidence="9" type="primary">LOC112278995</name>
    <name evidence="8" type="ORF">PHYPA_002367</name>
</gene>
<dbReference type="PANTHER" id="PTHR19305:SF9">
    <property type="entry name" value="SYNAPTOSOMAL-ASSOCIATED PROTEIN 29"/>
    <property type="match status" value="1"/>
</dbReference>
<dbReference type="GO" id="GO:0005484">
    <property type="term" value="F:SNAP receptor activity"/>
    <property type="evidence" value="ECO:0007669"/>
    <property type="project" value="InterPro"/>
</dbReference>
<keyword evidence="10" id="KW-1185">Reference proteome</keyword>
<feature type="region of interest" description="Disordered" evidence="6">
    <location>
        <begin position="1"/>
        <end position="62"/>
    </location>
</feature>
<dbReference type="Pfam" id="PF12352">
    <property type="entry name" value="V-SNARE_C"/>
    <property type="match status" value="1"/>
</dbReference>
<dbReference type="Proteomes" id="UP000006727">
    <property type="component" value="Chromosome 2"/>
</dbReference>
<dbReference type="EnsemblPlants" id="Pp3c2_7850V3.2">
    <property type="protein sequence ID" value="Pp3c2_7850V3.2"/>
    <property type="gene ID" value="Pp3c2_7850"/>
</dbReference>
<comment type="similarity">
    <text evidence="2">Belongs to the SNAP-25 family.</text>
</comment>
<dbReference type="Gramene" id="Pp3c2_7850V3.3">
    <property type="protein sequence ID" value="Pp3c2_7850V3.3"/>
    <property type="gene ID" value="Pp3c2_7850"/>
</dbReference>
<dbReference type="GO" id="GO:0015031">
    <property type="term" value="P:protein transport"/>
    <property type="evidence" value="ECO:0007669"/>
    <property type="project" value="UniProtKB-KW"/>
</dbReference>
<dbReference type="PaxDb" id="3218-PP1S237_9V6.1"/>
<dbReference type="RefSeq" id="XP_024368771.1">
    <property type="nucleotide sequence ID" value="XM_024513003.2"/>
</dbReference>
<evidence type="ECO:0000259" key="7">
    <source>
        <dbReference type="PROSITE" id="PS50192"/>
    </source>
</evidence>
<evidence type="ECO:0000256" key="4">
    <source>
        <dbReference type="ARBA" id="ARBA00022927"/>
    </source>
</evidence>
<accession>A9TIB5</accession>
<dbReference type="RefSeq" id="XP_073388395.1">
    <property type="nucleotide sequence ID" value="XM_073532294.1"/>
</dbReference>
<reference evidence="8 10" key="2">
    <citation type="journal article" date="2018" name="Plant J.">
        <title>The Physcomitrella patens chromosome-scale assembly reveals moss genome structure and evolution.</title>
        <authorList>
            <person name="Lang D."/>
            <person name="Ullrich K.K."/>
            <person name="Murat F."/>
            <person name="Fuchs J."/>
            <person name="Jenkins J."/>
            <person name="Haas F.B."/>
            <person name="Piednoel M."/>
            <person name="Gundlach H."/>
            <person name="Van Bel M."/>
            <person name="Meyberg R."/>
            <person name="Vives C."/>
            <person name="Morata J."/>
            <person name="Symeonidi A."/>
            <person name="Hiss M."/>
            <person name="Muchero W."/>
            <person name="Kamisugi Y."/>
            <person name="Saleh O."/>
            <person name="Blanc G."/>
            <person name="Decker E.L."/>
            <person name="van Gessel N."/>
            <person name="Grimwood J."/>
            <person name="Hayes R.D."/>
            <person name="Graham S.W."/>
            <person name="Gunter L.E."/>
            <person name="McDaniel S.F."/>
            <person name="Hoernstein S.N.W."/>
            <person name="Larsson A."/>
            <person name="Li F.W."/>
            <person name="Perroud P.F."/>
            <person name="Phillips J."/>
            <person name="Ranjan P."/>
            <person name="Rokshar D.S."/>
            <person name="Rothfels C.J."/>
            <person name="Schneider L."/>
            <person name="Shu S."/>
            <person name="Stevenson D.W."/>
            <person name="Thummler F."/>
            <person name="Tillich M."/>
            <person name="Villarreal Aguilar J.C."/>
            <person name="Widiez T."/>
            <person name="Wong G.K."/>
            <person name="Wymore A."/>
            <person name="Zhang Y."/>
            <person name="Zimmer A.D."/>
            <person name="Quatrano R.S."/>
            <person name="Mayer K.F.X."/>
            <person name="Goodstein D."/>
            <person name="Casacuberta J.M."/>
            <person name="Vandepoele K."/>
            <person name="Reski R."/>
            <person name="Cuming A.C."/>
            <person name="Tuskan G.A."/>
            <person name="Maumus F."/>
            <person name="Salse J."/>
            <person name="Schmutz J."/>
            <person name="Rensing S.A."/>
        </authorList>
    </citation>
    <scope>NUCLEOTIDE SEQUENCE [LARGE SCALE GENOMIC DNA]</scope>
    <source>
        <strain evidence="9 10">cv. Gransden 2004</strain>
    </source>
</reference>